<dbReference type="PANTHER" id="PTHR47861:SF2">
    <property type="entry name" value="LONG-TYPE PEPTIDYL-PROLYL CIS-TRANS ISOMERASE"/>
    <property type="match status" value="1"/>
</dbReference>
<comment type="similarity">
    <text evidence="2 6">Belongs to the FKBP-type PPIase family.</text>
</comment>
<dbReference type="Proteomes" id="UP000030787">
    <property type="component" value="Chromosome"/>
</dbReference>
<accession>A0A0A7LFF6</accession>
<evidence type="ECO:0000256" key="4">
    <source>
        <dbReference type="ARBA" id="ARBA00023235"/>
    </source>
</evidence>
<evidence type="ECO:0000256" key="2">
    <source>
        <dbReference type="ARBA" id="ARBA00006577"/>
    </source>
</evidence>
<evidence type="ECO:0000313" key="9">
    <source>
        <dbReference type="Proteomes" id="UP000030787"/>
    </source>
</evidence>
<dbReference type="InterPro" id="IPR001179">
    <property type="entry name" value="PPIase_FKBP_dom"/>
</dbReference>
<dbReference type="KEGG" id="mear:Mpt1_c03290"/>
<feature type="domain" description="PPIase FKBP-type" evidence="7">
    <location>
        <begin position="7"/>
        <end position="96"/>
    </location>
</feature>
<dbReference type="Gene3D" id="3.10.50.40">
    <property type="match status" value="1"/>
</dbReference>
<dbReference type="Pfam" id="PF00254">
    <property type="entry name" value="FKBP_C"/>
    <property type="match status" value="1"/>
</dbReference>
<dbReference type="STRING" id="1577791.Mpt1_c03290"/>
<evidence type="ECO:0000256" key="1">
    <source>
        <dbReference type="ARBA" id="ARBA00000971"/>
    </source>
</evidence>
<evidence type="ECO:0000313" key="8">
    <source>
        <dbReference type="EMBL" id="AIZ56226.1"/>
    </source>
</evidence>
<keyword evidence="9" id="KW-1185">Reference proteome</keyword>
<dbReference type="RefSeq" id="WP_048111567.1">
    <property type="nucleotide sequence ID" value="NZ_CP010070.1"/>
</dbReference>
<dbReference type="EC" id="5.2.1.8" evidence="6"/>
<dbReference type="GO" id="GO:0003755">
    <property type="term" value="F:peptidyl-prolyl cis-trans isomerase activity"/>
    <property type="evidence" value="ECO:0007669"/>
    <property type="project" value="UniProtKB-UniRule"/>
</dbReference>
<comment type="catalytic activity">
    <reaction evidence="1 5 6">
        <text>[protein]-peptidylproline (omega=180) = [protein]-peptidylproline (omega=0)</text>
        <dbReference type="Rhea" id="RHEA:16237"/>
        <dbReference type="Rhea" id="RHEA-COMP:10747"/>
        <dbReference type="Rhea" id="RHEA-COMP:10748"/>
        <dbReference type="ChEBI" id="CHEBI:83833"/>
        <dbReference type="ChEBI" id="CHEBI:83834"/>
        <dbReference type="EC" id="5.2.1.8"/>
    </reaction>
</comment>
<dbReference type="InterPro" id="IPR048261">
    <property type="entry name" value="SlpA/SlyD-like_ins_sf"/>
</dbReference>
<dbReference type="InterPro" id="IPR040825">
    <property type="entry name" value="FKBP26_C"/>
</dbReference>
<dbReference type="Gene3D" id="2.40.10.330">
    <property type="match status" value="1"/>
</dbReference>
<dbReference type="Pfam" id="PF22199">
    <property type="entry name" value="FKBP26_IF"/>
    <property type="match status" value="1"/>
</dbReference>
<dbReference type="HOGENOM" id="CLU_073526_0_0_2"/>
<evidence type="ECO:0000256" key="3">
    <source>
        <dbReference type="ARBA" id="ARBA00023110"/>
    </source>
</evidence>
<dbReference type="Pfam" id="PF18046">
    <property type="entry name" value="FKBP26_C"/>
    <property type="match status" value="1"/>
</dbReference>
<evidence type="ECO:0000259" key="7">
    <source>
        <dbReference type="PROSITE" id="PS50059"/>
    </source>
</evidence>
<dbReference type="GeneID" id="24818000"/>
<proteinExistence type="inferred from homology"/>
<sequence>MADNDAKKMVRLDYKAYFAEGGRLYDTTDEAAAKEADIFNEKYTYAPMAYIVGSGKLFPALDDAISDAEVGKEIEVTIPTEEAAGPRDPKLIEVYPIKEFHKQEINPYPGLQVTLGNRVGHVMSVGAGRVRVDFNSQLAGFDLLYKLTVTEIIDKPEDKAKAILEVDFGDSEGFSFAFPEGKVVVTLSEITKFHQDWQVARFKVVTDLREAFGVDTVEFVEVWSAKKKDE</sequence>
<evidence type="ECO:0000256" key="6">
    <source>
        <dbReference type="RuleBase" id="RU003915"/>
    </source>
</evidence>
<dbReference type="InterPro" id="IPR046357">
    <property type="entry name" value="PPIase_dom_sf"/>
</dbReference>
<keyword evidence="4 5" id="KW-0413">Isomerase</keyword>
<keyword evidence="3 5" id="KW-0697">Rotamase</keyword>
<gene>
    <name evidence="8" type="ORF">Mpt1_c03290</name>
</gene>
<dbReference type="PANTHER" id="PTHR47861">
    <property type="entry name" value="FKBP-TYPE PEPTIDYL-PROLYL CIS-TRANS ISOMERASE SLYD"/>
    <property type="match status" value="1"/>
</dbReference>
<dbReference type="InterPro" id="IPR054016">
    <property type="entry name" value="FKBP26_IF"/>
</dbReference>
<dbReference type="OrthoDB" id="8615at2157"/>
<dbReference type="SUPFAM" id="SSF54534">
    <property type="entry name" value="FKBP-like"/>
    <property type="match status" value="1"/>
</dbReference>
<dbReference type="AlphaFoldDB" id="A0A0A7LFF6"/>
<name>A0A0A7LFF6_9ARCH</name>
<reference evidence="8 9" key="1">
    <citation type="journal article" date="2014" name="Appl. Environ. Microbiol.">
        <title>Comparative Genome Analysis of 'Candidatus Methanoplasma termitum' Indicates a New Mode of Energy Metabolism in the Seventh Order of Methanogens.</title>
        <authorList>
            <person name="Lang K."/>
            <person name="Schuldes J."/>
            <person name="Klingl A."/>
            <person name="Poehlein A."/>
            <person name="Daniel R."/>
            <person name="Brune A."/>
        </authorList>
    </citation>
    <scope>NUCLEOTIDE SEQUENCE [LARGE SCALE GENOMIC DNA]</scope>
    <source>
        <strain evidence="9">Mpt1</strain>
    </source>
</reference>
<dbReference type="PROSITE" id="PS50059">
    <property type="entry name" value="FKBP_PPIASE"/>
    <property type="match status" value="1"/>
</dbReference>
<dbReference type="Gene3D" id="3.30.70.2210">
    <property type="match status" value="1"/>
</dbReference>
<protein>
    <recommendedName>
        <fullName evidence="6">Peptidyl-prolyl cis-trans isomerase</fullName>
        <ecNumber evidence="6">5.2.1.8</ecNumber>
    </recommendedName>
</protein>
<evidence type="ECO:0000256" key="5">
    <source>
        <dbReference type="PROSITE-ProRule" id="PRU00277"/>
    </source>
</evidence>
<dbReference type="EMBL" id="CP010070">
    <property type="protein sequence ID" value="AIZ56226.1"/>
    <property type="molecule type" value="Genomic_DNA"/>
</dbReference>
<organism evidence="8 9">
    <name type="scientific">Candidatus Methanoplasma termitum</name>
    <dbReference type="NCBI Taxonomy" id="1577791"/>
    <lineage>
        <taxon>Archaea</taxon>
        <taxon>Methanobacteriati</taxon>
        <taxon>Thermoplasmatota</taxon>
        <taxon>Thermoplasmata</taxon>
        <taxon>Methanomassiliicoccales</taxon>
        <taxon>Methanomassiliicoccaceae</taxon>
        <taxon>Candidatus Methanoplasma</taxon>
    </lineage>
</organism>